<dbReference type="EMBL" id="JAMPKM010000007">
    <property type="protein sequence ID" value="MEP0818202.1"/>
    <property type="molecule type" value="Genomic_DNA"/>
</dbReference>
<accession>A0ABV0J8U6</accession>
<evidence type="ECO:0000313" key="2">
    <source>
        <dbReference type="Proteomes" id="UP001464891"/>
    </source>
</evidence>
<comment type="caution">
    <text evidence="1">The sequence shown here is derived from an EMBL/GenBank/DDBJ whole genome shotgun (WGS) entry which is preliminary data.</text>
</comment>
<reference evidence="1 2" key="1">
    <citation type="submission" date="2022-04" db="EMBL/GenBank/DDBJ databases">
        <title>Positive selection, recombination, and allopatry shape intraspecific diversity of widespread and dominant cyanobacteria.</title>
        <authorList>
            <person name="Wei J."/>
            <person name="Shu W."/>
            <person name="Hu C."/>
        </authorList>
    </citation>
    <scope>NUCLEOTIDE SEQUENCE [LARGE SCALE GENOMIC DNA]</scope>
    <source>
        <strain evidence="1 2">GB2-A4</strain>
    </source>
</reference>
<protein>
    <recommendedName>
        <fullName evidence="3">PIN domain-containing protein</fullName>
    </recommendedName>
</protein>
<evidence type="ECO:0000313" key="1">
    <source>
        <dbReference type="EMBL" id="MEP0818202.1"/>
    </source>
</evidence>
<sequence>MVFTEESPLGIKLGQILRIPCKFIKGKSDAHPMVIKAIAQELKTAGKNVLPVMIKVLGEDKYQAILNTQILEAARQAKADFVWCIVVDDKMQSQLAVESGQVVRVNITKAPEKEVAAVLEYVKANKPGFNKIEPQKIASAIAEYRKTRPLTNLSFLTKLKCGIGKAKLAPLADILVTA</sequence>
<keyword evidence="2" id="KW-1185">Reference proteome</keyword>
<proteinExistence type="predicted"/>
<gene>
    <name evidence="1" type="ORF">NC998_13970</name>
</gene>
<dbReference type="RefSeq" id="WP_190432679.1">
    <property type="nucleotide sequence ID" value="NZ_JAMPKM010000007.1"/>
</dbReference>
<dbReference type="Proteomes" id="UP001464891">
    <property type="component" value="Unassembled WGS sequence"/>
</dbReference>
<evidence type="ECO:0008006" key="3">
    <source>
        <dbReference type="Google" id="ProtNLM"/>
    </source>
</evidence>
<organism evidence="1 2">
    <name type="scientific">Trichocoleus desertorum GB2-A4</name>
    <dbReference type="NCBI Taxonomy" id="2933944"/>
    <lineage>
        <taxon>Bacteria</taxon>
        <taxon>Bacillati</taxon>
        <taxon>Cyanobacteriota</taxon>
        <taxon>Cyanophyceae</taxon>
        <taxon>Leptolyngbyales</taxon>
        <taxon>Trichocoleusaceae</taxon>
        <taxon>Trichocoleus</taxon>
    </lineage>
</organism>
<name>A0ABV0J8U6_9CYAN</name>